<gene>
    <name evidence="2" type="ORF">UT53_C0010G0003</name>
</gene>
<dbReference type="AlphaFoldDB" id="A0A0G0P5Z8"/>
<evidence type="ECO:0000259" key="1">
    <source>
        <dbReference type="Pfam" id="PF02272"/>
    </source>
</evidence>
<comment type="caution">
    <text evidence="2">The sequence shown here is derived from an EMBL/GenBank/DDBJ whole genome shotgun (WGS) entry which is preliminary data.</text>
</comment>
<name>A0A0G0P5Z8_9BACT</name>
<dbReference type="GO" id="GO:0016787">
    <property type="term" value="F:hydrolase activity"/>
    <property type="evidence" value="ECO:0007669"/>
    <property type="project" value="UniProtKB-KW"/>
</dbReference>
<evidence type="ECO:0000313" key="3">
    <source>
        <dbReference type="Proteomes" id="UP000034764"/>
    </source>
</evidence>
<sequence length="294" mass="34008">MTKFKENREGKRKISDDKKIVVFYHKNCSDGFCSAWVAWRKFRDEAEYIGIDPADRAPILSGKQIYMLDVAFIPDDLKKLKEDGNKIIIIDHHISRKDIITLADESLFDIDHSGCVLTWFHLFPGEPMPSLLSYVEDIDLWKFKLPNTKEIIAYLEIYDFGFDIYDQLAEDIEKKDKFADFVNKGSSIVQYEEKQVERIIQNNSEWVEFEGYQILAVNCPLLHSQIGSRVRDTFPPMSVVWYYKDDHICVSLRSNDTVDVARIAEKFGGGGHAKAAGFNVKSVEQFPWKFIGKK</sequence>
<dbReference type="Gene3D" id="3.10.310.30">
    <property type="match status" value="1"/>
</dbReference>
<proteinExistence type="predicted"/>
<organism evidence="2 3">
    <name type="scientific">Candidatus Yanofskybacteria bacterium GW2011_GWD2_39_48</name>
    <dbReference type="NCBI Taxonomy" id="1619031"/>
    <lineage>
        <taxon>Bacteria</taxon>
        <taxon>Candidatus Yanofskyibacteriota</taxon>
    </lineage>
</organism>
<feature type="domain" description="DHHA1" evidence="1">
    <location>
        <begin position="236"/>
        <end position="286"/>
    </location>
</feature>
<dbReference type="EMBL" id="LBXD01000010">
    <property type="protein sequence ID" value="KKR23649.1"/>
    <property type="molecule type" value="Genomic_DNA"/>
</dbReference>
<dbReference type="InterPro" id="IPR038763">
    <property type="entry name" value="DHH_sf"/>
</dbReference>
<dbReference type="InterPro" id="IPR052968">
    <property type="entry name" value="Nucleotide_metab_enz"/>
</dbReference>
<dbReference type="InterPro" id="IPR003156">
    <property type="entry name" value="DHHA1_dom"/>
</dbReference>
<accession>A0A0G0P5Z8</accession>
<dbReference type="PANTHER" id="PTHR42146">
    <property type="entry name" value="3',5'-CYCLIC-NUCLEOTIDE PHOSPHODIESTERASE"/>
    <property type="match status" value="1"/>
</dbReference>
<keyword evidence="2" id="KW-0378">Hydrolase</keyword>
<protein>
    <submittedName>
        <fullName evidence="2">Putative phosphohydrolase</fullName>
    </submittedName>
</protein>
<dbReference type="PANTHER" id="PTHR42146:SF1">
    <property type="entry name" value="OLIGORIBONUCLEASE NRNB"/>
    <property type="match status" value="1"/>
</dbReference>
<dbReference type="Proteomes" id="UP000034764">
    <property type="component" value="Unassembled WGS sequence"/>
</dbReference>
<evidence type="ECO:0000313" key="2">
    <source>
        <dbReference type="EMBL" id="KKR23649.1"/>
    </source>
</evidence>
<dbReference type="Pfam" id="PF02272">
    <property type="entry name" value="DHHA1"/>
    <property type="match status" value="1"/>
</dbReference>
<reference evidence="2 3" key="1">
    <citation type="journal article" date="2015" name="Nature">
        <title>rRNA introns, odd ribosomes, and small enigmatic genomes across a large radiation of phyla.</title>
        <authorList>
            <person name="Brown C.T."/>
            <person name="Hug L.A."/>
            <person name="Thomas B.C."/>
            <person name="Sharon I."/>
            <person name="Castelle C.J."/>
            <person name="Singh A."/>
            <person name="Wilkins M.J."/>
            <person name="Williams K.H."/>
            <person name="Banfield J.F."/>
        </authorList>
    </citation>
    <scope>NUCLEOTIDE SEQUENCE [LARGE SCALE GENOMIC DNA]</scope>
</reference>
<dbReference type="GO" id="GO:0003676">
    <property type="term" value="F:nucleic acid binding"/>
    <property type="evidence" value="ECO:0007669"/>
    <property type="project" value="InterPro"/>
</dbReference>
<dbReference type="SUPFAM" id="SSF64182">
    <property type="entry name" value="DHH phosphoesterases"/>
    <property type="match status" value="1"/>
</dbReference>